<keyword evidence="10" id="KW-1185">Reference proteome</keyword>
<dbReference type="Proteomes" id="UP001205601">
    <property type="component" value="Unassembled WGS sequence"/>
</dbReference>
<feature type="transmembrane region" description="Helical" evidence="7">
    <location>
        <begin position="751"/>
        <end position="770"/>
    </location>
</feature>
<feature type="domain" description="ABC3 transporter permease C-terminal" evidence="8">
    <location>
        <begin position="273"/>
        <end position="389"/>
    </location>
</feature>
<evidence type="ECO:0000259" key="8">
    <source>
        <dbReference type="Pfam" id="PF02687"/>
    </source>
</evidence>
<feature type="transmembrane region" description="Helical" evidence="7">
    <location>
        <begin position="15"/>
        <end position="37"/>
    </location>
</feature>
<keyword evidence="5 7" id="KW-1133">Transmembrane helix</keyword>
<dbReference type="PANTHER" id="PTHR30489:SF0">
    <property type="entry name" value="LIPOPROTEIN-RELEASING SYSTEM TRANSMEMBRANE PROTEIN LOLE"/>
    <property type="match status" value="1"/>
</dbReference>
<evidence type="ECO:0000256" key="1">
    <source>
        <dbReference type="ARBA" id="ARBA00004651"/>
    </source>
</evidence>
<reference evidence="10" key="1">
    <citation type="submission" date="2023-07" db="EMBL/GenBank/DDBJ databases">
        <title>Defluviimonas sediminis sp. nov., isolated from mangrove sediment.</title>
        <authorList>
            <person name="Liu L."/>
            <person name="Li J."/>
            <person name="Huang Y."/>
            <person name="Pan J."/>
            <person name="Li M."/>
        </authorList>
    </citation>
    <scope>NUCLEOTIDE SEQUENCE [LARGE SCALE GENOMIC DNA]</scope>
    <source>
        <strain evidence="10">FT324</strain>
    </source>
</reference>
<feature type="transmembrane region" description="Helical" evidence="7">
    <location>
        <begin position="703"/>
        <end position="731"/>
    </location>
</feature>
<keyword evidence="4 7" id="KW-0812">Transmembrane</keyword>
<proteinExistence type="inferred from homology"/>
<dbReference type="InterPro" id="IPR003838">
    <property type="entry name" value="ABC3_permease_C"/>
</dbReference>
<dbReference type="PANTHER" id="PTHR30489">
    <property type="entry name" value="LIPOPROTEIN-RELEASING SYSTEM TRANSMEMBRANE PROTEIN LOLE"/>
    <property type="match status" value="1"/>
</dbReference>
<keyword evidence="6 7" id="KW-0472">Membrane</keyword>
<comment type="caution">
    <text evidence="9">The sequence shown here is derived from an EMBL/GenBank/DDBJ whole genome shotgun (WGS) entry which is preliminary data.</text>
</comment>
<accession>A0ABT2NPD5</accession>
<evidence type="ECO:0000256" key="5">
    <source>
        <dbReference type="ARBA" id="ARBA00022989"/>
    </source>
</evidence>
<feature type="transmembrane region" description="Helical" evidence="7">
    <location>
        <begin position="433"/>
        <end position="453"/>
    </location>
</feature>
<evidence type="ECO:0000256" key="7">
    <source>
        <dbReference type="SAM" id="Phobius"/>
    </source>
</evidence>
<comment type="subcellular location">
    <subcellularLocation>
        <location evidence="1">Cell membrane</location>
        <topology evidence="1">Multi-pass membrane protein</topology>
    </subcellularLocation>
</comment>
<evidence type="ECO:0000256" key="2">
    <source>
        <dbReference type="ARBA" id="ARBA00005236"/>
    </source>
</evidence>
<evidence type="ECO:0000313" key="9">
    <source>
        <dbReference type="EMBL" id="MCT8329434.1"/>
    </source>
</evidence>
<comment type="similarity">
    <text evidence="2">Belongs to the ABC-4 integral membrane protein family. LolC/E subfamily.</text>
</comment>
<gene>
    <name evidence="9" type="ORF">N5I32_07920</name>
</gene>
<keyword evidence="3" id="KW-1003">Cell membrane</keyword>
<organism evidence="9 10">
    <name type="scientific">Albidovulum sediminis</name>
    <dbReference type="NCBI Taxonomy" id="3066345"/>
    <lineage>
        <taxon>Bacteria</taxon>
        <taxon>Pseudomonadati</taxon>
        <taxon>Pseudomonadota</taxon>
        <taxon>Alphaproteobacteria</taxon>
        <taxon>Rhodobacterales</taxon>
        <taxon>Paracoccaceae</taxon>
        <taxon>Albidovulum</taxon>
    </lineage>
</organism>
<evidence type="ECO:0000256" key="4">
    <source>
        <dbReference type="ARBA" id="ARBA00022692"/>
    </source>
</evidence>
<feature type="transmembrane region" description="Helical" evidence="7">
    <location>
        <begin position="269"/>
        <end position="290"/>
    </location>
</feature>
<feature type="transmembrane region" description="Helical" evidence="7">
    <location>
        <begin position="310"/>
        <end position="332"/>
    </location>
</feature>
<dbReference type="RefSeq" id="WP_261494857.1">
    <property type="nucleotide sequence ID" value="NZ_JAOCQF010000001.1"/>
</dbReference>
<evidence type="ECO:0000256" key="3">
    <source>
        <dbReference type="ARBA" id="ARBA00022475"/>
    </source>
</evidence>
<evidence type="ECO:0000313" key="10">
    <source>
        <dbReference type="Proteomes" id="UP001205601"/>
    </source>
</evidence>
<dbReference type="EMBL" id="JAOCQF010000001">
    <property type="protein sequence ID" value="MCT8329434.1"/>
    <property type="molecule type" value="Genomic_DNA"/>
</dbReference>
<protein>
    <submittedName>
        <fullName evidence="9">FtsX-like permease family protein</fullName>
    </submittedName>
</protein>
<dbReference type="PROSITE" id="PS51257">
    <property type="entry name" value="PROKAR_LIPOPROTEIN"/>
    <property type="match status" value="1"/>
</dbReference>
<evidence type="ECO:0000256" key="6">
    <source>
        <dbReference type="ARBA" id="ARBA00023136"/>
    </source>
</evidence>
<dbReference type="InterPro" id="IPR051447">
    <property type="entry name" value="Lipoprotein-release_system"/>
</dbReference>
<name>A0ABT2NPD5_9RHOB</name>
<feature type="transmembrane region" description="Helical" evidence="7">
    <location>
        <begin position="655"/>
        <end position="675"/>
    </location>
</feature>
<feature type="domain" description="ABC3 transporter permease C-terminal" evidence="8">
    <location>
        <begin position="661"/>
        <end position="774"/>
    </location>
</feature>
<sequence length="787" mass="84644">MSVLDRKLLRDLRRMWAQVLAIALVLACGVTILVLAVGAQRSLEDTLDAYYERNRFAEVFANVRRAPDSLLPDIRALPGVRMAETRIVGQVVLDLPGLAEPAAGRVVSLPDFGDPALNLPMIVAGRPPDPDRTDEVMVSRAFAEANGFVPGDRFAANLNGRKRVLTITGTALSPEFVYVLGPGAMLPDNRRYGILWMPRRALAAAFDLQGAFNDVALALTREGQAEAVIPALDRLLAPYGGAGAHGRAEQASHVFIEGELTQLRAMARILPPVFFLISAFLVNMVLQRIVSLERGVVGLMKALGYSDAAVAGHFLKLAMLVAIIGIVIGWGMGSWLGRGMARLYTEFFEFPYLVFQPRVGSYATAAAAGLLASGLGALQSARRAAALPPAIAMAPPAPPVFRRGLSDRLAAFAGLSQPSMMVLRGITRWPGRAAFSVLAMAAAVAMLMSASFFPDSLDEIIDTAFFEQNRQHAMLILAEDRADDVVEDVRHLPGILAAEPLHAVPAILRSGTLSRRLAVEARDPDARLSRVTDAAGRPVEPAGSGIVLSERLAERLGVGPGDRIEMEILTGRRETLLLEVSGTACIHFGLGAYMDRAALARLLRKPPQVSVVNVAMDPAQADALYAAAKNTPGLAGTVLLFQTRASFRATIGENVLITTMVYVVIAVLITVGVAYNSARIQLSERARELASLRIIGFTRAEASYILIGELMALAILAQPVGWILGWIFAYAQVVSFSSDLYSLPFVMNPATYARSSLVVLSASAFSALIVRRRIDRLDLVAVMKTRE</sequence>
<dbReference type="Pfam" id="PF02687">
    <property type="entry name" value="FtsX"/>
    <property type="match status" value="2"/>
</dbReference>